<dbReference type="InterPro" id="IPR019619">
    <property type="entry name" value="DUF2490"/>
</dbReference>
<keyword evidence="1 2" id="KW-0732">Signal</keyword>
<reference evidence="3 4" key="1">
    <citation type="submission" date="2020-01" db="EMBL/GenBank/DDBJ databases">
        <authorList>
            <person name="Kim M.K."/>
        </authorList>
    </citation>
    <scope>NUCLEOTIDE SEQUENCE [LARGE SCALE GENOMIC DNA]</scope>
    <source>
        <strain evidence="3 4">172606-1</strain>
    </source>
</reference>
<evidence type="ECO:0000256" key="2">
    <source>
        <dbReference type="SAM" id="SignalP"/>
    </source>
</evidence>
<dbReference type="InterPro" id="IPR053713">
    <property type="entry name" value="Bact_OM_Channel_sf"/>
</dbReference>
<dbReference type="EMBL" id="CP048222">
    <property type="protein sequence ID" value="QHT68560.1"/>
    <property type="molecule type" value="Genomic_DNA"/>
</dbReference>
<feature type="chain" id="PRO_5025482385" evidence="2">
    <location>
        <begin position="26"/>
        <end position="237"/>
    </location>
</feature>
<proteinExistence type="predicted"/>
<sequence length="237" mass="27913">MPHYYKVFNTFILSLLLCLCSQAYAQELWTGLTLRVKPFKRLTTEVEQQFRFDNGITSLATTFTEFGVGYDITKRFGIKAAYRNTNKTGSERVDNDKERFSIETSYDIGSDETRFVFSYRLRYQVARETTNRENVDRDDYIRNRFSLDYNLTKKVLPYAATEIFYKLNQNKEIRAYWLTLGLKSTISKNIGLNTFYRVELEQNVKYPKTNYIVGAMLTYRIKLQKKDSDDDSISSDQ</sequence>
<gene>
    <name evidence="3" type="ORF">GXP67_18870</name>
</gene>
<dbReference type="RefSeq" id="WP_162444571.1">
    <property type="nucleotide sequence ID" value="NZ_CP048222.1"/>
</dbReference>
<dbReference type="Gene3D" id="2.40.160.40">
    <property type="entry name" value="monomeric porin ompg"/>
    <property type="match status" value="1"/>
</dbReference>
<evidence type="ECO:0000313" key="3">
    <source>
        <dbReference type="EMBL" id="QHT68560.1"/>
    </source>
</evidence>
<dbReference type="Pfam" id="PF10677">
    <property type="entry name" value="DUF2490"/>
    <property type="match status" value="1"/>
</dbReference>
<name>A0A6C0GLP6_9BACT</name>
<evidence type="ECO:0000313" key="4">
    <source>
        <dbReference type="Proteomes" id="UP000480178"/>
    </source>
</evidence>
<dbReference type="AlphaFoldDB" id="A0A6C0GLP6"/>
<protein>
    <submittedName>
        <fullName evidence="3">DUF2490 domain-containing protein</fullName>
    </submittedName>
</protein>
<organism evidence="3 4">
    <name type="scientific">Rhodocytophaga rosea</name>
    <dbReference type="NCBI Taxonomy" id="2704465"/>
    <lineage>
        <taxon>Bacteria</taxon>
        <taxon>Pseudomonadati</taxon>
        <taxon>Bacteroidota</taxon>
        <taxon>Cytophagia</taxon>
        <taxon>Cytophagales</taxon>
        <taxon>Rhodocytophagaceae</taxon>
        <taxon>Rhodocytophaga</taxon>
    </lineage>
</organism>
<evidence type="ECO:0000256" key="1">
    <source>
        <dbReference type="ARBA" id="ARBA00022729"/>
    </source>
</evidence>
<dbReference type="KEGG" id="rhoz:GXP67_18870"/>
<keyword evidence="4" id="KW-1185">Reference proteome</keyword>
<feature type="signal peptide" evidence="2">
    <location>
        <begin position="1"/>
        <end position="25"/>
    </location>
</feature>
<accession>A0A6C0GLP6</accession>
<dbReference type="Proteomes" id="UP000480178">
    <property type="component" value="Chromosome"/>
</dbReference>